<dbReference type="VEuPathDB" id="AmoebaDB:NF0018100"/>
<feature type="compositionally biased region" description="Basic and acidic residues" evidence="1">
    <location>
        <begin position="601"/>
        <end position="615"/>
    </location>
</feature>
<dbReference type="EMBL" id="VFQX01000041">
    <property type="protein sequence ID" value="KAF0976082.1"/>
    <property type="molecule type" value="Genomic_DNA"/>
</dbReference>
<organism evidence="2 3">
    <name type="scientific">Naegleria fowleri</name>
    <name type="common">Brain eating amoeba</name>
    <dbReference type="NCBI Taxonomy" id="5763"/>
    <lineage>
        <taxon>Eukaryota</taxon>
        <taxon>Discoba</taxon>
        <taxon>Heterolobosea</taxon>
        <taxon>Tetramitia</taxon>
        <taxon>Eutetramitia</taxon>
        <taxon>Vahlkampfiidae</taxon>
        <taxon>Naegleria</taxon>
    </lineage>
</organism>
<gene>
    <name evidence="2" type="ORF">FDP41_004758</name>
</gene>
<reference evidence="2 3" key="1">
    <citation type="journal article" date="2019" name="Sci. Rep.">
        <title>Nanopore sequencing improves the draft genome of the human pathogenic amoeba Naegleria fowleri.</title>
        <authorList>
            <person name="Liechti N."/>
            <person name="Schurch N."/>
            <person name="Bruggmann R."/>
            <person name="Wittwer M."/>
        </authorList>
    </citation>
    <scope>NUCLEOTIDE SEQUENCE [LARGE SCALE GENOMIC DNA]</scope>
    <source>
        <strain evidence="2 3">ATCC 30894</strain>
    </source>
</reference>
<evidence type="ECO:0000313" key="3">
    <source>
        <dbReference type="Proteomes" id="UP000444721"/>
    </source>
</evidence>
<dbReference type="Proteomes" id="UP000444721">
    <property type="component" value="Unassembled WGS sequence"/>
</dbReference>
<name>A0A6A5BMH8_NAEFO</name>
<dbReference type="VEuPathDB" id="AmoebaDB:NfTy_047550"/>
<feature type="region of interest" description="Disordered" evidence="1">
    <location>
        <begin position="567"/>
        <end position="615"/>
    </location>
</feature>
<dbReference type="AlphaFoldDB" id="A0A6A5BMH8"/>
<accession>A0A6A5BMH8</accession>
<evidence type="ECO:0000256" key="1">
    <source>
        <dbReference type="SAM" id="MobiDB-lite"/>
    </source>
</evidence>
<dbReference type="GeneID" id="68111976"/>
<dbReference type="VEuPathDB" id="AmoebaDB:FDP41_004758"/>
<keyword evidence="3" id="KW-1185">Reference proteome</keyword>
<evidence type="ECO:0000313" key="2">
    <source>
        <dbReference type="EMBL" id="KAF0976082.1"/>
    </source>
</evidence>
<proteinExistence type="predicted"/>
<protein>
    <submittedName>
        <fullName evidence="2">Uncharacterized protein</fullName>
    </submittedName>
</protein>
<dbReference type="OMA" id="WHSKINI"/>
<dbReference type="VEuPathDB" id="AmoebaDB:NfTy_067540"/>
<feature type="region of interest" description="Disordered" evidence="1">
    <location>
        <begin position="58"/>
        <end position="97"/>
    </location>
</feature>
<comment type="caution">
    <text evidence="2">The sequence shown here is derived from an EMBL/GenBank/DDBJ whole genome shotgun (WGS) entry which is preliminary data.</text>
</comment>
<sequence length="615" mass="70612">MNTNEDVVMNSINQTLMTHSEAFGIIFKHIENFSKTLDGLSNHINNRKQKVKSVKLVSDSNQPIKPKQPLPPKTTLIEQTPSPAHPYRTDGPSNQISKIKNITHPTNKSKINNQNKTTNFITNTNLTKPIETSTNLIKPIETTSKPQSQPQIQSKSPPINTSFNLNESQSSYLQIAKTAKNITFDPTKKTPQIKSYNTTTTMYPPAKRAKTINYSHCVSIYLSKHIDSDITEFITDAVKEKLTSWYIPNDKTHVLQLVCNNHEDYVSTLGILNSQSTRDSSPLKYVVTPMNFSPAEHTLKYHTSSYDEMMKYTTHIIKNFWKRTNGVKETNTSYDRVQKLYKIRIAVESLEDKEYFMARKYSEYRSIDQIITESKLNCSCNFSSLYTEKDIKTAIQKMVEKSNCVFQSNHLEIINKPSPYRPGEHYYIANYKATNVAELEKITKFPTSITPPNGTKPTSKKLISTTKYLVEKFKKQQENEVTGATNNFQFNNDLSALEKNHKSLQVECTENSIKLESHSKQIQNITNTLTDHTKSIQTIFEKLNEIASKMENIELHLTKPYHQLIHESKDDVEDEDDESYHPKPNENSDDEMEYDEEEDIVEPRRGDKPLGNKNN</sequence>
<dbReference type="RefSeq" id="XP_044560795.1">
    <property type="nucleotide sequence ID" value="XM_044708206.1"/>
</dbReference>
<feature type="compositionally biased region" description="Acidic residues" evidence="1">
    <location>
        <begin position="587"/>
        <end position="600"/>
    </location>
</feature>